<protein>
    <submittedName>
        <fullName evidence="1">Uncharacterized protein</fullName>
    </submittedName>
</protein>
<evidence type="ECO:0000313" key="1">
    <source>
        <dbReference type="EMBL" id="KNC77688.1"/>
    </source>
</evidence>
<dbReference type="Proteomes" id="UP000054560">
    <property type="component" value="Unassembled WGS sequence"/>
</dbReference>
<gene>
    <name evidence="1" type="ORF">SARC_09858</name>
</gene>
<organism evidence="1 2">
    <name type="scientific">Sphaeroforma arctica JP610</name>
    <dbReference type="NCBI Taxonomy" id="667725"/>
    <lineage>
        <taxon>Eukaryota</taxon>
        <taxon>Ichthyosporea</taxon>
        <taxon>Ichthyophonida</taxon>
        <taxon>Sphaeroforma</taxon>
    </lineage>
</organism>
<dbReference type="EMBL" id="KQ242660">
    <property type="protein sequence ID" value="KNC77688.1"/>
    <property type="molecule type" value="Genomic_DNA"/>
</dbReference>
<dbReference type="RefSeq" id="XP_014151590.1">
    <property type="nucleotide sequence ID" value="XM_014296115.1"/>
</dbReference>
<dbReference type="GeneID" id="25910362"/>
<reference evidence="1 2" key="1">
    <citation type="submission" date="2011-02" db="EMBL/GenBank/DDBJ databases">
        <title>The Genome Sequence of Sphaeroforma arctica JP610.</title>
        <authorList>
            <consortium name="The Broad Institute Genome Sequencing Platform"/>
            <person name="Russ C."/>
            <person name="Cuomo C."/>
            <person name="Young S.K."/>
            <person name="Zeng Q."/>
            <person name="Gargeya S."/>
            <person name="Alvarado L."/>
            <person name="Berlin A."/>
            <person name="Chapman S.B."/>
            <person name="Chen Z."/>
            <person name="Freedman E."/>
            <person name="Gellesch M."/>
            <person name="Goldberg J."/>
            <person name="Griggs A."/>
            <person name="Gujja S."/>
            <person name="Heilman E."/>
            <person name="Heiman D."/>
            <person name="Howarth C."/>
            <person name="Mehta T."/>
            <person name="Neiman D."/>
            <person name="Pearson M."/>
            <person name="Roberts A."/>
            <person name="Saif S."/>
            <person name="Shea T."/>
            <person name="Shenoy N."/>
            <person name="Sisk P."/>
            <person name="Stolte C."/>
            <person name="Sykes S."/>
            <person name="White J."/>
            <person name="Yandava C."/>
            <person name="Burger G."/>
            <person name="Gray M.W."/>
            <person name="Holland P.W.H."/>
            <person name="King N."/>
            <person name="Lang F.B.F."/>
            <person name="Roger A.J."/>
            <person name="Ruiz-Trillo I."/>
            <person name="Haas B."/>
            <person name="Nusbaum C."/>
            <person name="Birren B."/>
        </authorList>
    </citation>
    <scope>NUCLEOTIDE SEQUENCE [LARGE SCALE GENOMIC DNA]</scope>
    <source>
        <strain evidence="1 2">JP610</strain>
    </source>
</reference>
<evidence type="ECO:0000313" key="2">
    <source>
        <dbReference type="Proteomes" id="UP000054560"/>
    </source>
</evidence>
<dbReference type="AlphaFoldDB" id="A0A0L0FNY8"/>
<proteinExistence type="predicted"/>
<name>A0A0L0FNY8_9EUKA</name>
<accession>A0A0L0FNY8</accession>
<keyword evidence="2" id="KW-1185">Reference proteome</keyword>
<sequence length="106" mass="11361">MSIASASPKCMAQVHVHCRRFWVQRCVASHAALVQGPVLSGYTKDRASGDAYRATPNPFTAGAVCARSSHAPKQLSITTRPNALEPYGKEEVACARDSHGLSHTQV</sequence>